<sequence>MDINLKKVYKHMINLGTGSLAHANYLAHFYDMNNSMWSQLGVLQAAHACEIFLKARLAQEHPLLIFESLPKSTADCVNKTTGFLDFESLLEKGQAITYSELPEKVWAATGKKINNLKLYNDFGKLRNSIQHFAAPNIDVSQLTSQFIYEVIDPFINSEWDMCAMDFCDDSGQYEFLIPVLAQRNIYFRVSQGIRGGLNELSSLVADGTIAYQNEMTSRGRKAGLI</sequence>
<proteinExistence type="predicted"/>
<dbReference type="OrthoDB" id="8479870at2"/>
<keyword evidence="2" id="KW-1185">Reference proteome</keyword>
<dbReference type="KEGG" id="gqu:AWC35_01730"/>
<evidence type="ECO:0000313" key="2">
    <source>
        <dbReference type="Proteomes" id="UP000217182"/>
    </source>
</evidence>
<gene>
    <name evidence="1" type="ORF">AWC35_01730</name>
</gene>
<evidence type="ECO:0000313" key="1">
    <source>
        <dbReference type="EMBL" id="ATA18172.1"/>
    </source>
</evidence>
<name>A0A250AWU4_9GAMM</name>
<dbReference type="AlphaFoldDB" id="A0A250AWU4"/>
<dbReference type="RefSeq" id="WP_095844765.1">
    <property type="nucleotide sequence ID" value="NZ_CP014136.1"/>
</dbReference>
<accession>A0A250AWU4</accession>
<organism evidence="1 2">
    <name type="scientific">Gibbsiella quercinecans</name>
    <dbReference type="NCBI Taxonomy" id="929813"/>
    <lineage>
        <taxon>Bacteria</taxon>
        <taxon>Pseudomonadati</taxon>
        <taxon>Pseudomonadota</taxon>
        <taxon>Gammaproteobacteria</taxon>
        <taxon>Enterobacterales</taxon>
        <taxon>Yersiniaceae</taxon>
        <taxon>Gibbsiella</taxon>
    </lineage>
</organism>
<dbReference type="EMBL" id="CP014136">
    <property type="protein sequence ID" value="ATA18172.1"/>
    <property type="molecule type" value="Genomic_DNA"/>
</dbReference>
<dbReference type="Proteomes" id="UP000217182">
    <property type="component" value="Chromosome"/>
</dbReference>
<protein>
    <submittedName>
        <fullName evidence="1">Uncharacterized protein</fullName>
    </submittedName>
</protein>
<reference evidence="1 2" key="1">
    <citation type="submission" date="2016-01" db="EMBL/GenBank/DDBJ databases">
        <authorList>
            <person name="Oliw E.H."/>
        </authorList>
    </citation>
    <scope>NUCLEOTIDE SEQUENCE [LARGE SCALE GENOMIC DNA]</scope>
    <source>
        <strain evidence="1 2">FRB97</strain>
    </source>
</reference>